<dbReference type="GO" id="GO:0005737">
    <property type="term" value="C:cytoplasm"/>
    <property type="evidence" value="ECO:0007669"/>
    <property type="project" value="UniProtKB-SubCell"/>
</dbReference>
<dbReference type="FunFam" id="3.30.950.10:FF:000002">
    <property type="entry name" value="Ribosomal RNA small subunit methyltransferase I"/>
    <property type="match status" value="1"/>
</dbReference>
<organism evidence="9 10">
    <name type="scientific">Alicyclobacillus sacchari</name>
    <dbReference type="NCBI Taxonomy" id="392010"/>
    <lineage>
        <taxon>Bacteria</taxon>
        <taxon>Bacillati</taxon>
        <taxon>Bacillota</taxon>
        <taxon>Bacilli</taxon>
        <taxon>Bacillales</taxon>
        <taxon>Alicyclobacillaceae</taxon>
        <taxon>Alicyclobacillus</taxon>
    </lineage>
</organism>
<keyword evidence="1 6" id="KW-0963">Cytoplasm</keyword>
<dbReference type="SUPFAM" id="SSF53790">
    <property type="entry name" value="Tetrapyrrole methylase"/>
    <property type="match status" value="1"/>
</dbReference>
<evidence type="ECO:0000256" key="1">
    <source>
        <dbReference type="ARBA" id="ARBA00022490"/>
    </source>
</evidence>
<dbReference type="PIRSF" id="PIRSF005917">
    <property type="entry name" value="MTase_YraL"/>
    <property type="match status" value="1"/>
</dbReference>
<dbReference type="InterPro" id="IPR008189">
    <property type="entry name" value="rRNA_ssu_MeTfrase_I"/>
</dbReference>
<keyword evidence="10" id="KW-1185">Reference proteome</keyword>
<name>A0A4R8LLW1_9BACL</name>
<dbReference type="InterPro" id="IPR018063">
    <property type="entry name" value="SAM_MeTrfase_RsmI_CS"/>
</dbReference>
<dbReference type="OrthoDB" id="9809084at2"/>
<dbReference type="InterPro" id="IPR014777">
    <property type="entry name" value="4pyrrole_Mease_sub1"/>
</dbReference>
<accession>A0A4R8LLW1</accession>
<evidence type="ECO:0000256" key="2">
    <source>
        <dbReference type="ARBA" id="ARBA00022552"/>
    </source>
</evidence>
<evidence type="ECO:0000256" key="4">
    <source>
        <dbReference type="ARBA" id="ARBA00022679"/>
    </source>
</evidence>
<evidence type="ECO:0000259" key="7">
    <source>
        <dbReference type="Pfam" id="PF00590"/>
    </source>
</evidence>
<keyword evidence="2 6" id="KW-0698">rRNA processing</keyword>
<proteinExistence type="inferred from homology"/>
<comment type="caution">
    <text evidence="9">The sequence shown here is derived from an EMBL/GenBank/DDBJ whole genome shotgun (WGS) entry which is preliminary data.</text>
</comment>
<reference evidence="9 10" key="1">
    <citation type="submission" date="2019-03" db="EMBL/GenBank/DDBJ databases">
        <title>Genomic Encyclopedia of Type Strains, Phase IV (KMG-IV): sequencing the most valuable type-strain genomes for metagenomic binning, comparative biology and taxonomic classification.</title>
        <authorList>
            <person name="Goeker M."/>
        </authorList>
    </citation>
    <scope>NUCLEOTIDE SEQUENCE [LARGE SCALE GENOMIC DNA]</scope>
    <source>
        <strain evidence="9 10">DSM 17974</strain>
    </source>
</reference>
<dbReference type="InterPro" id="IPR000878">
    <property type="entry name" value="4pyrrol_Mease"/>
</dbReference>
<sequence>MVVLESTVSPSACLYVCSTPIGNLSDVSLRLLEVLREVDLVLCEDTRQTRKLFSRFKIPADRLRSYHQHNERASQAWLREQFAAGRRIALVSDAGTPLVSDPGAVVVETAIAMEVPVVPIPGPSAVLAGLVGSGLTMTPFVYLGFPPRSQSERLLWLEPFRSAPATLVLYEAPHRLEATLAFLRDTLGDKPAVLAKELTKLHESFARGTLSALCERVAAEHPRGEYVVLIDNRLTAEDAERVREEETECAWQRALEEVRHAMEQGMSHKQAVAEASERFGVKRRELYNATLAQEQS</sequence>
<dbReference type="EC" id="2.1.1.198" evidence="6"/>
<dbReference type="PANTHER" id="PTHR46111:SF1">
    <property type="entry name" value="RIBOSOMAL RNA SMALL SUBUNIT METHYLTRANSFERASE I"/>
    <property type="match status" value="1"/>
</dbReference>
<evidence type="ECO:0000256" key="6">
    <source>
        <dbReference type="HAMAP-Rule" id="MF_01877"/>
    </source>
</evidence>
<dbReference type="AlphaFoldDB" id="A0A4R8LLW1"/>
<evidence type="ECO:0000313" key="9">
    <source>
        <dbReference type="EMBL" id="TDY46321.1"/>
    </source>
</evidence>
<evidence type="ECO:0000259" key="8">
    <source>
        <dbReference type="Pfam" id="PF23016"/>
    </source>
</evidence>
<dbReference type="EMBL" id="SORF01000007">
    <property type="protein sequence ID" value="TDY46321.1"/>
    <property type="molecule type" value="Genomic_DNA"/>
</dbReference>
<keyword evidence="3 6" id="KW-0489">Methyltransferase</keyword>
<dbReference type="PANTHER" id="PTHR46111">
    <property type="entry name" value="RIBOSOMAL RNA SMALL SUBUNIT METHYLTRANSFERASE I"/>
    <property type="match status" value="1"/>
</dbReference>
<dbReference type="CDD" id="cd11648">
    <property type="entry name" value="RsmI"/>
    <property type="match status" value="1"/>
</dbReference>
<protein>
    <recommendedName>
        <fullName evidence="6">Ribosomal RNA small subunit methyltransferase I</fullName>
        <ecNumber evidence="6">2.1.1.198</ecNumber>
    </recommendedName>
    <alternativeName>
        <fullName evidence="6">16S rRNA 2'-O-ribose C1402 methyltransferase</fullName>
    </alternativeName>
    <alternativeName>
        <fullName evidence="6">rRNA (cytidine-2'-O-)-methyltransferase RsmI</fullName>
    </alternativeName>
</protein>
<dbReference type="Pfam" id="PF23016">
    <property type="entry name" value="RsmI_C"/>
    <property type="match status" value="1"/>
</dbReference>
<comment type="function">
    <text evidence="6">Catalyzes the 2'-O-methylation of the ribose of cytidine 1402 (C1402) in 16S rRNA.</text>
</comment>
<dbReference type="InterPro" id="IPR053910">
    <property type="entry name" value="RsmI_HTH"/>
</dbReference>
<dbReference type="Proteomes" id="UP000294581">
    <property type="component" value="Unassembled WGS sequence"/>
</dbReference>
<evidence type="ECO:0000256" key="3">
    <source>
        <dbReference type="ARBA" id="ARBA00022603"/>
    </source>
</evidence>
<dbReference type="HAMAP" id="MF_01877">
    <property type="entry name" value="16SrRNA_methyltr_I"/>
    <property type="match status" value="1"/>
</dbReference>
<dbReference type="PROSITE" id="PS01296">
    <property type="entry name" value="RSMI"/>
    <property type="match status" value="1"/>
</dbReference>
<evidence type="ECO:0000313" key="10">
    <source>
        <dbReference type="Proteomes" id="UP000294581"/>
    </source>
</evidence>
<dbReference type="Gene3D" id="3.30.950.10">
    <property type="entry name" value="Methyltransferase, Cobalt-precorrin-4 Transmethylase, Domain 2"/>
    <property type="match status" value="1"/>
</dbReference>
<dbReference type="FunFam" id="3.40.1010.10:FF:000007">
    <property type="entry name" value="Ribosomal RNA small subunit methyltransferase I"/>
    <property type="match status" value="1"/>
</dbReference>
<keyword evidence="5 6" id="KW-0949">S-adenosyl-L-methionine</keyword>
<comment type="catalytic activity">
    <reaction evidence="6">
        <text>cytidine(1402) in 16S rRNA + S-adenosyl-L-methionine = 2'-O-methylcytidine(1402) in 16S rRNA + S-adenosyl-L-homocysteine + H(+)</text>
        <dbReference type="Rhea" id="RHEA:42924"/>
        <dbReference type="Rhea" id="RHEA-COMP:10285"/>
        <dbReference type="Rhea" id="RHEA-COMP:10286"/>
        <dbReference type="ChEBI" id="CHEBI:15378"/>
        <dbReference type="ChEBI" id="CHEBI:57856"/>
        <dbReference type="ChEBI" id="CHEBI:59789"/>
        <dbReference type="ChEBI" id="CHEBI:74495"/>
        <dbReference type="ChEBI" id="CHEBI:82748"/>
        <dbReference type="EC" id="2.1.1.198"/>
    </reaction>
</comment>
<comment type="similarity">
    <text evidence="6">Belongs to the methyltransferase superfamily. RsmI family.</text>
</comment>
<dbReference type="NCBIfam" id="TIGR00096">
    <property type="entry name" value="16S rRNA (cytidine(1402)-2'-O)-methyltransferase"/>
    <property type="match status" value="1"/>
</dbReference>
<dbReference type="GO" id="GO:0070677">
    <property type="term" value="F:rRNA (cytosine-2'-O-)-methyltransferase activity"/>
    <property type="evidence" value="ECO:0007669"/>
    <property type="project" value="UniProtKB-UniRule"/>
</dbReference>
<feature type="domain" description="RsmI HTH" evidence="8">
    <location>
        <begin position="256"/>
        <end position="293"/>
    </location>
</feature>
<dbReference type="Pfam" id="PF00590">
    <property type="entry name" value="TP_methylase"/>
    <property type="match status" value="1"/>
</dbReference>
<dbReference type="InterPro" id="IPR035996">
    <property type="entry name" value="4pyrrol_Methylase_sf"/>
</dbReference>
<feature type="domain" description="Tetrapyrrole methylase" evidence="7">
    <location>
        <begin position="14"/>
        <end position="213"/>
    </location>
</feature>
<evidence type="ECO:0000256" key="5">
    <source>
        <dbReference type="ARBA" id="ARBA00022691"/>
    </source>
</evidence>
<dbReference type="InterPro" id="IPR014776">
    <property type="entry name" value="4pyrrole_Mease_sub2"/>
</dbReference>
<keyword evidence="4 6" id="KW-0808">Transferase</keyword>
<gene>
    <name evidence="6" type="primary">rsmI</name>
    <name evidence="9" type="ORF">C7445_107101</name>
</gene>
<comment type="subcellular location">
    <subcellularLocation>
        <location evidence="6">Cytoplasm</location>
    </subcellularLocation>
</comment>
<dbReference type="Gene3D" id="3.40.1010.10">
    <property type="entry name" value="Cobalt-precorrin-4 Transmethylase, Domain 1"/>
    <property type="match status" value="1"/>
</dbReference>